<proteinExistence type="predicted"/>
<name>A0A3N4Q9K6_9BACT</name>
<dbReference type="OrthoDB" id="654615at2"/>
<organism evidence="1 2">
    <name type="scientific">Chitinophaga lutea</name>
    <dbReference type="NCBI Taxonomy" id="2488634"/>
    <lineage>
        <taxon>Bacteria</taxon>
        <taxon>Pseudomonadati</taxon>
        <taxon>Bacteroidota</taxon>
        <taxon>Chitinophagia</taxon>
        <taxon>Chitinophagales</taxon>
        <taxon>Chitinophagaceae</taxon>
        <taxon>Chitinophaga</taxon>
    </lineage>
</organism>
<gene>
    <name evidence="1" type="ORF">EGT74_12225</name>
</gene>
<reference evidence="1 2" key="1">
    <citation type="submission" date="2018-11" db="EMBL/GenBank/DDBJ databases">
        <title>Chitinophaga lutea sp.nov., isolate from arsenic contaminated soil.</title>
        <authorList>
            <person name="Zong Y."/>
        </authorList>
    </citation>
    <scope>NUCLEOTIDE SEQUENCE [LARGE SCALE GENOMIC DNA]</scope>
    <source>
        <strain evidence="1 2">ZY74</strain>
    </source>
</reference>
<protein>
    <submittedName>
        <fullName evidence="1">Uncharacterized protein</fullName>
    </submittedName>
</protein>
<sequence length="281" mass="33479">MMNKLNHLIYEHFAPGVLINSAEKRHTYLREVKAEKMKITATLRELSQQQAPWNYKAQLLRKYQIQVVVLLDELEGYSHNADPAVQSFYTEATGILEELIVGLEQHFPEYLAQDIFMPKGYLRQVVLQLEERFRETEKYLCGRKVDKALLELVFKPLSHQHMMITFGMVMYYRRLLAELKENVHPYITDLTERVHYTLYQYNFNSTEYFMYCTNQLRRKVIPLRTLQEKKALLSWYEKELQHMNSHGVSLFPGKGGLREQMLAWLKEEKHCMQQLLTTYES</sequence>
<evidence type="ECO:0000313" key="1">
    <source>
        <dbReference type="EMBL" id="RPE14231.1"/>
    </source>
</evidence>
<dbReference type="RefSeq" id="WP_148089623.1">
    <property type="nucleotide sequence ID" value="NZ_RPDH01000001.1"/>
</dbReference>
<accession>A0A3N4Q9K6</accession>
<evidence type="ECO:0000313" key="2">
    <source>
        <dbReference type="Proteomes" id="UP000278351"/>
    </source>
</evidence>
<comment type="caution">
    <text evidence="1">The sequence shown here is derived from an EMBL/GenBank/DDBJ whole genome shotgun (WGS) entry which is preliminary data.</text>
</comment>
<dbReference type="AlphaFoldDB" id="A0A3N4Q9K6"/>
<dbReference type="EMBL" id="RPDH01000001">
    <property type="protein sequence ID" value="RPE14231.1"/>
    <property type="molecule type" value="Genomic_DNA"/>
</dbReference>
<keyword evidence="2" id="KW-1185">Reference proteome</keyword>
<dbReference type="Proteomes" id="UP000278351">
    <property type="component" value="Unassembled WGS sequence"/>
</dbReference>